<feature type="region of interest" description="Disordered" evidence="2">
    <location>
        <begin position="1"/>
        <end position="27"/>
    </location>
</feature>
<keyword evidence="5" id="KW-1185">Reference proteome</keyword>
<evidence type="ECO:0000313" key="4">
    <source>
        <dbReference type="EMBL" id="KAF9938152.1"/>
    </source>
</evidence>
<feature type="region of interest" description="Disordered" evidence="2">
    <location>
        <begin position="61"/>
        <end position="125"/>
    </location>
</feature>
<protein>
    <recommendedName>
        <fullName evidence="3">Chitin synthase N-terminal domain-containing protein</fullName>
    </recommendedName>
</protein>
<name>A0A9P6IME5_9FUNG</name>
<keyword evidence="1" id="KW-1133">Transmembrane helix</keyword>
<gene>
    <name evidence="4" type="ORF">BGZ65_000337</name>
</gene>
<organism evidence="4 5">
    <name type="scientific">Modicella reniformis</name>
    <dbReference type="NCBI Taxonomy" id="1440133"/>
    <lineage>
        <taxon>Eukaryota</taxon>
        <taxon>Fungi</taxon>
        <taxon>Fungi incertae sedis</taxon>
        <taxon>Mucoromycota</taxon>
        <taxon>Mortierellomycotina</taxon>
        <taxon>Mortierellomycetes</taxon>
        <taxon>Mortierellales</taxon>
        <taxon>Mortierellaceae</taxon>
        <taxon>Modicella</taxon>
    </lineage>
</organism>
<evidence type="ECO:0000313" key="5">
    <source>
        <dbReference type="Proteomes" id="UP000749646"/>
    </source>
</evidence>
<dbReference type="OrthoDB" id="26569at2759"/>
<feature type="compositionally biased region" description="Polar residues" evidence="2">
    <location>
        <begin position="1"/>
        <end position="13"/>
    </location>
</feature>
<accession>A0A9P6IME5</accession>
<dbReference type="InterPro" id="IPR013616">
    <property type="entry name" value="Chitin_synth_N"/>
</dbReference>
<feature type="compositionally biased region" description="Polar residues" evidence="2">
    <location>
        <begin position="71"/>
        <end position="83"/>
    </location>
</feature>
<dbReference type="EMBL" id="JAAAHW010009622">
    <property type="protein sequence ID" value="KAF9938152.1"/>
    <property type="molecule type" value="Genomic_DNA"/>
</dbReference>
<dbReference type="Pfam" id="PF08407">
    <property type="entry name" value="Chitin_synth_1N"/>
    <property type="match status" value="1"/>
</dbReference>
<dbReference type="GO" id="GO:0004100">
    <property type="term" value="F:chitin synthase activity"/>
    <property type="evidence" value="ECO:0007669"/>
    <property type="project" value="InterPro"/>
</dbReference>
<evidence type="ECO:0000259" key="3">
    <source>
        <dbReference type="Pfam" id="PF08407"/>
    </source>
</evidence>
<keyword evidence="1" id="KW-0472">Membrane</keyword>
<proteinExistence type="predicted"/>
<evidence type="ECO:0000256" key="2">
    <source>
        <dbReference type="SAM" id="MobiDB-lite"/>
    </source>
</evidence>
<evidence type="ECO:0000256" key="1">
    <source>
        <dbReference type="ARBA" id="ARBA00022989"/>
    </source>
</evidence>
<feature type="domain" description="Chitin synthase N-terminal" evidence="3">
    <location>
        <begin position="128"/>
        <end position="196"/>
    </location>
</feature>
<dbReference type="Proteomes" id="UP000749646">
    <property type="component" value="Unassembled WGS sequence"/>
</dbReference>
<dbReference type="AlphaFoldDB" id="A0A9P6IME5"/>
<sequence length="219" mass="24478">MQNVNVQYNSNANPFEDDPPRAYGQDAPLLLSSGYNNNNNNSAYAPSPAIAPGFVPPYTPYQQPLGIPSPHINQQNPFSSTPDFGQPKPPHVQFNVSGDPHSTPGSGTPDTRHYGPAPTAPQRRRYQTTKKVKLTSGNLVLDCPVPSKFLKTLKYQEGEEFTHMRYTAATCDPNDFLQENYTLRPLILDEQPRETELFIVLTMYNVSTLVPVFRQEPND</sequence>
<keyword evidence="1" id="KW-0812">Transmembrane</keyword>
<reference evidence="4" key="1">
    <citation type="journal article" date="2020" name="Fungal Divers.">
        <title>Resolving the Mortierellaceae phylogeny through synthesis of multi-gene phylogenetics and phylogenomics.</title>
        <authorList>
            <person name="Vandepol N."/>
            <person name="Liber J."/>
            <person name="Desiro A."/>
            <person name="Na H."/>
            <person name="Kennedy M."/>
            <person name="Barry K."/>
            <person name="Grigoriev I.V."/>
            <person name="Miller A.N."/>
            <person name="O'Donnell K."/>
            <person name="Stajich J.E."/>
            <person name="Bonito G."/>
        </authorList>
    </citation>
    <scope>NUCLEOTIDE SEQUENCE</scope>
    <source>
        <strain evidence="4">MES-2147</strain>
    </source>
</reference>
<comment type="caution">
    <text evidence="4">The sequence shown here is derived from an EMBL/GenBank/DDBJ whole genome shotgun (WGS) entry which is preliminary data.</text>
</comment>